<keyword evidence="2" id="KW-1185">Reference proteome</keyword>
<proteinExistence type="predicted"/>
<dbReference type="EMBL" id="JAIWYP010000014">
    <property type="protein sequence ID" value="KAH3710819.1"/>
    <property type="molecule type" value="Genomic_DNA"/>
</dbReference>
<reference evidence="1" key="1">
    <citation type="journal article" date="2019" name="bioRxiv">
        <title>The Genome of the Zebra Mussel, Dreissena polymorpha: A Resource for Invasive Species Research.</title>
        <authorList>
            <person name="McCartney M.A."/>
            <person name="Auch B."/>
            <person name="Kono T."/>
            <person name="Mallez S."/>
            <person name="Zhang Y."/>
            <person name="Obille A."/>
            <person name="Becker A."/>
            <person name="Abrahante J.E."/>
            <person name="Garbe J."/>
            <person name="Badalamenti J.P."/>
            <person name="Herman A."/>
            <person name="Mangelson H."/>
            <person name="Liachko I."/>
            <person name="Sullivan S."/>
            <person name="Sone E.D."/>
            <person name="Koren S."/>
            <person name="Silverstein K.A.T."/>
            <person name="Beckman K.B."/>
            <person name="Gohl D.M."/>
        </authorList>
    </citation>
    <scope>NUCLEOTIDE SEQUENCE</scope>
    <source>
        <strain evidence="1">Duluth1</strain>
        <tissue evidence="1">Whole animal</tissue>
    </source>
</reference>
<dbReference type="AlphaFoldDB" id="A0A9D3Z5Y7"/>
<evidence type="ECO:0000313" key="1">
    <source>
        <dbReference type="EMBL" id="KAH3710819.1"/>
    </source>
</evidence>
<evidence type="ECO:0000313" key="2">
    <source>
        <dbReference type="Proteomes" id="UP000828390"/>
    </source>
</evidence>
<protein>
    <submittedName>
        <fullName evidence="1">Uncharacterized protein</fullName>
    </submittedName>
</protein>
<reference evidence="1" key="2">
    <citation type="submission" date="2020-11" db="EMBL/GenBank/DDBJ databases">
        <authorList>
            <person name="McCartney M.A."/>
            <person name="Auch B."/>
            <person name="Kono T."/>
            <person name="Mallez S."/>
            <person name="Becker A."/>
            <person name="Gohl D.M."/>
            <person name="Silverstein K.A.T."/>
            <person name="Koren S."/>
            <person name="Bechman K.B."/>
            <person name="Herman A."/>
            <person name="Abrahante J.E."/>
            <person name="Garbe J."/>
        </authorList>
    </citation>
    <scope>NUCLEOTIDE SEQUENCE</scope>
    <source>
        <strain evidence="1">Duluth1</strain>
        <tissue evidence="1">Whole animal</tissue>
    </source>
</reference>
<name>A0A9D3Z5Y7_DREPO</name>
<gene>
    <name evidence="1" type="ORF">DPMN_070314</name>
</gene>
<accession>A0A9D3Z5Y7</accession>
<organism evidence="1 2">
    <name type="scientific">Dreissena polymorpha</name>
    <name type="common">Zebra mussel</name>
    <name type="synonym">Mytilus polymorpha</name>
    <dbReference type="NCBI Taxonomy" id="45954"/>
    <lineage>
        <taxon>Eukaryota</taxon>
        <taxon>Metazoa</taxon>
        <taxon>Spiralia</taxon>
        <taxon>Lophotrochozoa</taxon>
        <taxon>Mollusca</taxon>
        <taxon>Bivalvia</taxon>
        <taxon>Autobranchia</taxon>
        <taxon>Heteroconchia</taxon>
        <taxon>Euheterodonta</taxon>
        <taxon>Imparidentia</taxon>
        <taxon>Neoheterodontei</taxon>
        <taxon>Myida</taxon>
        <taxon>Dreissenoidea</taxon>
        <taxon>Dreissenidae</taxon>
        <taxon>Dreissena</taxon>
    </lineage>
</organism>
<comment type="caution">
    <text evidence="1">The sequence shown here is derived from an EMBL/GenBank/DDBJ whole genome shotgun (WGS) entry which is preliminary data.</text>
</comment>
<sequence length="103" mass="10859">MDGQRQYCIPPPLAGVINSKNISSNQEIPTTYLSIVCTVKADILLFLTTARAVPVTLALGGAVLADVSKMAVACVWFHACPMHACLVANRVTDAPAVAEMCKA</sequence>
<dbReference type="Proteomes" id="UP000828390">
    <property type="component" value="Unassembled WGS sequence"/>
</dbReference>